<evidence type="ECO:0000313" key="5">
    <source>
        <dbReference type="Proteomes" id="UP000276133"/>
    </source>
</evidence>
<keyword evidence="5" id="KW-1185">Reference proteome</keyword>
<evidence type="ECO:0000256" key="1">
    <source>
        <dbReference type="PROSITE-ProRule" id="PRU00047"/>
    </source>
</evidence>
<feature type="region of interest" description="Disordered" evidence="2">
    <location>
        <begin position="640"/>
        <end position="741"/>
    </location>
</feature>
<feature type="compositionally biased region" description="Polar residues" evidence="2">
    <location>
        <begin position="644"/>
        <end position="660"/>
    </location>
</feature>
<feature type="domain" description="CCHC-type" evidence="3">
    <location>
        <begin position="240"/>
        <end position="256"/>
    </location>
</feature>
<proteinExistence type="predicted"/>
<gene>
    <name evidence="4" type="ORF">BpHYR1_007356</name>
</gene>
<feature type="region of interest" description="Disordered" evidence="2">
    <location>
        <begin position="193"/>
        <end position="214"/>
    </location>
</feature>
<dbReference type="STRING" id="10195.A0A3M7PC24"/>
<organism evidence="4 5">
    <name type="scientific">Brachionus plicatilis</name>
    <name type="common">Marine rotifer</name>
    <name type="synonym">Brachionus muelleri</name>
    <dbReference type="NCBI Taxonomy" id="10195"/>
    <lineage>
        <taxon>Eukaryota</taxon>
        <taxon>Metazoa</taxon>
        <taxon>Spiralia</taxon>
        <taxon>Gnathifera</taxon>
        <taxon>Rotifera</taxon>
        <taxon>Eurotatoria</taxon>
        <taxon>Monogononta</taxon>
        <taxon>Pseudotrocha</taxon>
        <taxon>Ploima</taxon>
        <taxon>Brachionidae</taxon>
        <taxon>Brachionus</taxon>
    </lineage>
</organism>
<dbReference type="GO" id="GO:0006508">
    <property type="term" value="P:proteolysis"/>
    <property type="evidence" value="ECO:0007669"/>
    <property type="project" value="InterPro"/>
</dbReference>
<protein>
    <submittedName>
        <fullName evidence="4">Transposon Ty3-G Gag-Pol poly</fullName>
    </submittedName>
</protein>
<dbReference type="Proteomes" id="UP000276133">
    <property type="component" value="Unassembled WGS sequence"/>
</dbReference>
<dbReference type="AlphaFoldDB" id="A0A3M7PC24"/>
<dbReference type="SUPFAM" id="SSF50630">
    <property type="entry name" value="Acid proteases"/>
    <property type="match status" value="1"/>
</dbReference>
<sequence length="741" mass="84380">MTDTATCGNFQYQTGEDLATAGSRWGLWLERFKLYVLAKDLSPERIKANFLLMIGPEVHEIYKGLRRKEDNETPAEAYKLLSDHFTAQRSEFAEEQKFRHTKRRQGEPIHDFVMRLRQQAVHCSFGETLERNLLSQFVAGSNMSAFQEKCCQTKELKLAKAIEIAQAYESTAHNMSMLINPTAEEHTSILYTAQQSQKQPSSDRQASKQPTRNGHMRNKQCGYCGRSCKSKETCPAKGQKCLNCGKLGHYASMCRSTKSQKGSYDRSNRSQVPKSFIRHIDTTEACESTNTSSHTLDKVEYAKYIRFKQAEQYGLFAVKASSTRINDGPRVNVHVNNTEMLFLIDTGAPTNVIDEETYRTMNPTPTLEKCNTTFYGYKANEPLPILGHFVAQISHSNKRMKAGFIVIKGQAELLLGHKTAIELGIIQVCRRLTANDFKGDQSQQQEKYKALFPQLFSDRIGCIKGAEVRLDIDPNIRPVKQKLRPVAIHLQDAVSKELQKQVDEDILERVNSTMGPTTWISNLVVIPKGNPSEQVTGETQLKELHEYARRNDEEAKKRMKKDFDLRMKAREPQIKVGARVLLKVERKVKSDPTWDPTPYTVITVKGTMITAKRDNRQVTRNVSLFKPFYDFGEKIDNDPKIIITGQSPSHTQPVPLSQTMHDLAPPELDQQLPQPEPETQQQLQLNHAQTTNKVGRPRKEDRNSIQANLKGDVTEPRRSERLKAKNQDRQEDVVSQPQMQN</sequence>
<dbReference type="PROSITE" id="PS00141">
    <property type="entry name" value="ASP_PROTEASE"/>
    <property type="match status" value="1"/>
</dbReference>
<keyword evidence="1" id="KW-0863">Zinc-finger</keyword>
<dbReference type="SUPFAM" id="SSF56672">
    <property type="entry name" value="DNA/RNA polymerases"/>
    <property type="match status" value="1"/>
</dbReference>
<dbReference type="PROSITE" id="PS50158">
    <property type="entry name" value="ZF_CCHC"/>
    <property type="match status" value="1"/>
</dbReference>
<keyword evidence="1" id="KW-0862">Zinc</keyword>
<dbReference type="InterPro" id="IPR001969">
    <property type="entry name" value="Aspartic_peptidase_AS"/>
</dbReference>
<dbReference type="EMBL" id="REGN01011992">
    <property type="protein sequence ID" value="RMZ96656.1"/>
    <property type="molecule type" value="Genomic_DNA"/>
</dbReference>
<dbReference type="GO" id="GO:0004190">
    <property type="term" value="F:aspartic-type endopeptidase activity"/>
    <property type="evidence" value="ECO:0007669"/>
    <property type="project" value="InterPro"/>
</dbReference>
<evidence type="ECO:0000259" key="3">
    <source>
        <dbReference type="PROSITE" id="PS50158"/>
    </source>
</evidence>
<dbReference type="OrthoDB" id="775972at2759"/>
<dbReference type="InterPro" id="IPR050951">
    <property type="entry name" value="Retrovirus_Pol_polyprotein"/>
</dbReference>
<feature type="compositionally biased region" description="Polar residues" evidence="2">
    <location>
        <begin position="193"/>
        <end position="212"/>
    </location>
</feature>
<dbReference type="PANTHER" id="PTHR37984:SF9">
    <property type="entry name" value="INTEGRASE CATALYTIC DOMAIN-CONTAINING PROTEIN"/>
    <property type="match status" value="1"/>
</dbReference>
<dbReference type="Gene3D" id="3.10.10.10">
    <property type="entry name" value="HIV Type 1 Reverse Transcriptase, subunit A, domain 1"/>
    <property type="match status" value="1"/>
</dbReference>
<reference evidence="4 5" key="1">
    <citation type="journal article" date="2018" name="Sci. Rep.">
        <title>Genomic signatures of local adaptation to the degree of environmental predictability in rotifers.</title>
        <authorList>
            <person name="Franch-Gras L."/>
            <person name="Hahn C."/>
            <person name="Garcia-Roger E.M."/>
            <person name="Carmona M.J."/>
            <person name="Serra M."/>
            <person name="Gomez A."/>
        </authorList>
    </citation>
    <scope>NUCLEOTIDE SEQUENCE [LARGE SCALE GENOMIC DNA]</scope>
    <source>
        <strain evidence="4">HYR1</strain>
    </source>
</reference>
<dbReference type="InterPro" id="IPR043502">
    <property type="entry name" value="DNA/RNA_pol_sf"/>
</dbReference>
<accession>A0A3M7PC24</accession>
<dbReference type="GO" id="GO:0003676">
    <property type="term" value="F:nucleic acid binding"/>
    <property type="evidence" value="ECO:0007669"/>
    <property type="project" value="InterPro"/>
</dbReference>
<dbReference type="SMART" id="SM00343">
    <property type="entry name" value="ZnF_C2HC"/>
    <property type="match status" value="1"/>
</dbReference>
<dbReference type="PANTHER" id="PTHR37984">
    <property type="entry name" value="PROTEIN CBG26694"/>
    <property type="match status" value="1"/>
</dbReference>
<dbReference type="InterPro" id="IPR036875">
    <property type="entry name" value="Znf_CCHC_sf"/>
</dbReference>
<dbReference type="InterPro" id="IPR021109">
    <property type="entry name" value="Peptidase_aspartic_dom_sf"/>
</dbReference>
<evidence type="ECO:0000313" key="4">
    <source>
        <dbReference type="EMBL" id="RMZ96656.1"/>
    </source>
</evidence>
<dbReference type="InterPro" id="IPR001878">
    <property type="entry name" value="Znf_CCHC"/>
</dbReference>
<feature type="compositionally biased region" description="Low complexity" evidence="2">
    <location>
        <begin position="663"/>
        <end position="685"/>
    </location>
</feature>
<dbReference type="SUPFAM" id="SSF57756">
    <property type="entry name" value="Retrovirus zinc finger-like domains"/>
    <property type="match status" value="1"/>
</dbReference>
<comment type="caution">
    <text evidence="4">The sequence shown here is derived from an EMBL/GenBank/DDBJ whole genome shotgun (WGS) entry which is preliminary data.</text>
</comment>
<dbReference type="GO" id="GO:0008270">
    <property type="term" value="F:zinc ion binding"/>
    <property type="evidence" value="ECO:0007669"/>
    <property type="project" value="UniProtKB-KW"/>
</dbReference>
<feature type="compositionally biased region" description="Basic and acidic residues" evidence="2">
    <location>
        <begin position="712"/>
        <end position="732"/>
    </location>
</feature>
<name>A0A3M7PC24_BRAPC</name>
<keyword evidence="1" id="KW-0479">Metal-binding</keyword>
<dbReference type="Gene3D" id="2.40.70.10">
    <property type="entry name" value="Acid Proteases"/>
    <property type="match status" value="1"/>
</dbReference>
<evidence type="ECO:0000256" key="2">
    <source>
        <dbReference type="SAM" id="MobiDB-lite"/>
    </source>
</evidence>